<dbReference type="RefSeq" id="WP_156561807.1">
    <property type="nucleotide sequence ID" value="NZ_CACRTV010000057.1"/>
</dbReference>
<sequence>MELETECIEFLTHDVLVNDTITARLEGSYDELCDLLITVFGEGDYIKSNIERLVDKSYRTLMGL</sequence>
<protein>
    <submittedName>
        <fullName evidence="1">Uncharacterized protein</fullName>
    </submittedName>
</protein>
<evidence type="ECO:0000313" key="1">
    <source>
        <dbReference type="EMBL" id="VYU48462.1"/>
    </source>
</evidence>
<dbReference type="AlphaFoldDB" id="A0A6N3F8S7"/>
<proteinExistence type="predicted"/>
<accession>A0A6N3F8S7</accession>
<gene>
    <name evidence="1" type="ORF">CPLFYP93_02443</name>
</gene>
<reference evidence="1" key="1">
    <citation type="submission" date="2019-11" db="EMBL/GenBank/DDBJ databases">
        <authorList>
            <person name="Feng L."/>
        </authorList>
    </citation>
    <scope>NUCLEOTIDE SEQUENCE</scope>
    <source>
        <strain evidence="1">CParaputrificumLFYP93</strain>
    </source>
</reference>
<name>A0A6N3F8S7_9CLOT</name>
<dbReference type="EMBL" id="CACRTV010000057">
    <property type="protein sequence ID" value="VYU48462.1"/>
    <property type="molecule type" value="Genomic_DNA"/>
</dbReference>
<organism evidence="1">
    <name type="scientific">Clostridium paraputrificum</name>
    <dbReference type="NCBI Taxonomy" id="29363"/>
    <lineage>
        <taxon>Bacteria</taxon>
        <taxon>Bacillati</taxon>
        <taxon>Bacillota</taxon>
        <taxon>Clostridia</taxon>
        <taxon>Eubacteriales</taxon>
        <taxon>Clostridiaceae</taxon>
        <taxon>Clostridium</taxon>
    </lineage>
</organism>